<dbReference type="RefSeq" id="WP_013537857.1">
    <property type="nucleotide sequence ID" value="NC_014926.1"/>
</dbReference>
<evidence type="ECO:0000313" key="2">
    <source>
        <dbReference type="Proteomes" id="UP000006362"/>
    </source>
</evidence>
<dbReference type="HOGENOM" id="CLU_936054_0_0_0"/>
<gene>
    <name evidence="1" type="ordered locus">Theam_1105</name>
</gene>
<name>E8T2H6_THEA1</name>
<reference evidence="1" key="1">
    <citation type="submission" date="2011-01" db="EMBL/GenBank/DDBJ databases">
        <title>Complete sequence of chromosome of Thermovibrio ammonificans HB-1.</title>
        <authorList>
            <consortium name="US DOE Joint Genome Institute"/>
            <person name="Lucas S."/>
            <person name="Copeland A."/>
            <person name="Lapidus A."/>
            <person name="Cheng J.-F."/>
            <person name="Goodwin L."/>
            <person name="Pitluck S."/>
            <person name="Davenport K."/>
            <person name="Detter J.C."/>
            <person name="Han C."/>
            <person name="Tapia R."/>
            <person name="Land M."/>
            <person name="Hauser L."/>
            <person name="Kyrpides N."/>
            <person name="Ivanova N."/>
            <person name="Ovchinnikova G."/>
            <person name="Vetriani C."/>
            <person name="Woyke T."/>
        </authorList>
    </citation>
    <scope>NUCLEOTIDE SEQUENCE [LARGE SCALE GENOMIC DNA]</scope>
    <source>
        <strain evidence="1">HB-1</strain>
    </source>
</reference>
<dbReference type="PROSITE" id="PS51257">
    <property type="entry name" value="PROKAR_LIPOPROTEIN"/>
    <property type="match status" value="1"/>
</dbReference>
<organism evidence="1 2">
    <name type="scientific">Thermovibrio ammonificans (strain DSM 15698 / JCM 12110 / HB-1)</name>
    <dbReference type="NCBI Taxonomy" id="648996"/>
    <lineage>
        <taxon>Bacteria</taxon>
        <taxon>Pseudomonadati</taxon>
        <taxon>Aquificota</taxon>
        <taxon>Aquificia</taxon>
        <taxon>Desulfurobacteriales</taxon>
        <taxon>Desulfurobacteriaceae</taxon>
        <taxon>Thermovibrio</taxon>
    </lineage>
</organism>
<dbReference type="EMBL" id="CP002444">
    <property type="protein sequence ID" value="ADU97071.1"/>
    <property type="molecule type" value="Genomic_DNA"/>
</dbReference>
<evidence type="ECO:0000313" key="1">
    <source>
        <dbReference type="EMBL" id="ADU97071.1"/>
    </source>
</evidence>
<proteinExistence type="predicted"/>
<keyword evidence="2" id="KW-1185">Reference proteome</keyword>
<dbReference type="AlphaFoldDB" id="E8T2H6"/>
<dbReference type="Proteomes" id="UP000006362">
    <property type="component" value="Chromosome"/>
</dbReference>
<sequence>MKRWGSVLLVISLFVAACVSGYYALQSYVTYKIAQKLNRRLERLPYPVSYGSFSYKLLGNDLVLKDLKVGFAGNYITVDKVVIDLPFDFRKKGVPSFTRVSVYGLHVPTSLPLVKELALVSGLSSPFLNLNTSAGFSFNGRELTVNGGVVVKGLAAFTGEVKLDNISRDYTEKLLERRVPYSSALVRVKLKLLDLRYRDYGFFNRFIGYTARQEGLSPQEVKAELVKTLRGSFSANPEFARRLGYALIDFIANPSCFELVVRPQPPVSLLKLEQFAKKRPQIDRLMKVLNVKGKVCG</sequence>
<accession>E8T2H6</accession>
<dbReference type="eggNOG" id="ENOG5032MXW">
    <property type="taxonomic scope" value="Bacteria"/>
</dbReference>
<dbReference type="OrthoDB" id="14755at2"/>
<dbReference type="STRING" id="648996.Theam_1105"/>
<dbReference type="KEGG" id="tam:Theam_1105"/>
<protein>
    <submittedName>
        <fullName evidence="1">Uncharacterized protein</fullName>
    </submittedName>
</protein>